<sequence>MQAPETPDTDETHPAHPALGIGEPSGYPATAAAEEGGVPARVQTTLAGWHVQGAQRTDPVRFALIESMARRALRHHGPARALLDARLAELVDGYEALLRARGIPPLTAPAGDGVAPLPAPAAAERGPLGWLVAEIAGQVPAPVPRGKSSAAERAGNSAAAPGARSRAGGGRASAKGTPARAEPAALPEIDLETVALHSAAAPAASLELASVRRFRGTWSRLSAQERLRQTFAQVPPQAGPLNALHLLHRALVQMQELSPDYLQHFVAHVDALLWLEQVHQAAQAPSAARSSRSARAIASRRKTPGAKR</sequence>
<feature type="compositionally biased region" description="Basic residues" evidence="1">
    <location>
        <begin position="298"/>
        <end position="308"/>
    </location>
</feature>
<evidence type="ECO:0000313" key="3">
    <source>
        <dbReference type="Proteomes" id="UP001267710"/>
    </source>
</evidence>
<feature type="region of interest" description="Disordered" evidence="1">
    <location>
        <begin position="284"/>
        <end position="308"/>
    </location>
</feature>
<evidence type="ECO:0000313" key="2">
    <source>
        <dbReference type="EMBL" id="MDR6215306.1"/>
    </source>
</evidence>
<dbReference type="RefSeq" id="WP_309829818.1">
    <property type="nucleotide sequence ID" value="NZ_JAVIZX010000001.1"/>
</dbReference>
<dbReference type="Proteomes" id="UP001267710">
    <property type="component" value="Unassembled WGS sequence"/>
</dbReference>
<feature type="region of interest" description="Disordered" evidence="1">
    <location>
        <begin position="1"/>
        <end position="31"/>
    </location>
</feature>
<evidence type="ECO:0008006" key="4">
    <source>
        <dbReference type="Google" id="ProtNLM"/>
    </source>
</evidence>
<feature type="compositionally biased region" description="Low complexity" evidence="1">
    <location>
        <begin position="284"/>
        <end position="297"/>
    </location>
</feature>
<proteinExistence type="predicted"/>
<reference evidence="2 3" key="1">
    <citation type="submission" date="2023-08" db="EMBL/GenBank/DDBJ databases">
        <title>Functional and genomic diversity of the sorghum phyllosphere microbiome.</title>
        <authorList>
            <person name="Shade A."/>
        </authorList>
    </citation>
    <scope>NUCLEOTIDE SEQUENCE [LARGE SCALE GENOMIC DNA]</scope>
    <source>
        <strain evidence="2 3">SORGH_AS_0335</strain>
    </source>
</reference>
<dbReference type="InterPro" id="IPR021549">
    <property type="entry name" value="DUF2894"/>
</dbReference>
<protein>
    <recommendedName>
        <fullName evidence="4">DUF2894 domain-containing protein</fullName>
    </recommendedName>
</protein>
<organism evidence="2 3">
    <name type="scientific">Paracidovorax wautersii</name>
    <dbReference type="NCBI Taxonomy" id="1177982"/>
    <lineage>
        <taxon>Bacteria</taxon>
        <taxon>Pseudomonadati</taxon>
        <taxon>Pseudomonadota</taxon>
        <taxon>Betaproteobacteria</taxon>
        <taxon>Burkholderiales</taxon>
        <taxon>Comamonadaceae</taxon>
        <taxon>Paracidovorax</taxon>
    </lineage>
</organism>
<feature type="compositionally biased region" description="Low complexity" evidence="1">
    <location>
        <begin position="148"/>
        <end position="166"/>
    </location>
</feature>
<evidence type="ECO:0000256" key="1">
    <source>
        <dbReference type="SAM" id="MobiDB-lite"/>
    </source>
</evidence>
<name>A0ABU1IDK7_9BURK</name>
<dbReference type="EMBL" id="JAVIZX010000001">
    <property type="protein sequence ID" value="MDR6215306.1"/>
    <property type="molecule type" value="Genomic_DNA"/>
</dbReference>
<gene>
    <name evidence="2" type="ORF">QE399_002995</name>
</gene>
<feature type="region of interest" description="Disordered" evidence="1">
    <location>
        <begin position="142"/>
        <end position="180"/>
    </location>
</feature>
<keyword evidence="3" id="KW-1185">Reference proteome</keyword>
<accession>A0ABU1IDK7</accession>
<comment type="caution">
    <text evidence="2">The sequence shown here is derived from an EMBL/GenBank/DDBJ whole genome shotgun (WGS) entry which is preliminary data.</text>
</comment>
<dbReference type="Pfam" id="PF11445">
    <property type="entry name" value="DUF2894"/>
    <property type="match status" value="1"/>
</dbReference>